<feature type="non-terminal residue" evidence="5">
    <location>
        <position position="1"/>
    </location>
</feature>
<dbReference type="VEuPathDB" id="FungiDB:A1O9_00042"/>
<dbReference type="STRING" id="1182545.A0A072Q2E2"/>
<proteinExistence type="predicted"/>
<name>A0A072Q2E2_9EURO</name>
<evidence type="ECO:0000313" key="6">
    <source>
        <dbReference type="Proteomes" id="UP000027920"/>
    </source>
</evidence>
<evidence type="ECO:0000256" key="3">
    <source>
        <dbReference type="ARBA" id="ARBA00023242"/>
    </source>
</evidence>
<accession>A0A072Q2E2</accession>
<keyword evidence="3" id="KW-0539">Nucleus</keyword>
<gene>
    <name evidence="5" type="ORF">A1O9_00042</name>
</gene>
<dbReference type="Gene3D" id="2.40.50.40">
    <property type="match status" value="1"/>
</dbReference>
<comment type="subcellular location">
    <subcellularLocation>
        <location evidence="1">Nucleus</location>
    </subcellularLocation>
</comment>
<evidence type="ECO:0000256" key="2">
    <source>
        <dbReference type="ARBA" id="ARBA00011353"/>
    </source>
</evidence>
<dbReference type="EMBL" id="AMGV01000001">
    <property type="protein sequence ID" value="KEF62070.1"/>
    <property type="molecule type" value="Genomic_DNA"/>
</dbReference>
<comment type="caution">
    <text evidence="5">The sequence shown here is derived from an EMBL/GenBank/DDBJ whole genome shotgun (WGS) entry which is preliminary data.</text>
</comment>
<sequence>RKKKTSAPASSTIWEELAWVPMKEDWDPQGVKVEAVERGDSGKLIAYIRFKNGEQLCVGMDKVSVHRHCPRPMLRFFGKHHRIP</sequence>
<feature type="non-terminal residue" evidence="5">
    <location>
        <position position="84"/>
    </location>
</feature>
<dbReference type="RefSeq" id="XP_013264660.1">
    <property type="nucleotide sequence ID" value="XM_013409206.1"/>
</dbReference>
<dbReference type="Proteomes" id="UP000027920">
    <property type="component" value="Unassembled WGS sequence"/>
</dbReference>
<evidence type="ECO:0000256" key="1">
    <source>
        <dbReference type="ARBA" id="ARBA00004123"/>
    </source>
</evidence>
<dbReference type="InterPro" id="IPR008251">
    <property type="entry name" value="Chromo_shadow_dom"/>
</dbReference>
<keyword evidence="6" id="KW-1185">Reference proteome</keyword>
<reference evidence="5 6" key="1">
    <citation type="submission" date="2013-03" db="EMBL/GenBank/DDBJ databases">
        <title>The Genome Sequence of Exophiala aquamarina CBS 119918.</title>
        <authorList>
            <consortium name="The Broad Institute Genomics Platform"/>
            <person name="Cuomo C."/>
            <person name="de Hoog S."/>
            <person name="Gorbushina A."/>
            <person name="Walker B."/>
            <person name="Young S.K."/>
            <person name="Zeng Q."/>
            <person name="Gargeya S."/>
            <person name="Fitzgerald M."/>
            <person name="Haas B."/>
            <person name="Abouelleil A."/>
            <person name="Allen A.W."/>
            <person name="Alvarado L."/>
            <person name="Arachchi H.M."/>
            <person name="Berlin A.M."/>
            <person name="Chapman S.B."/>
            <person name="Gainer-Dewar J."/>
            <person name="Goldberg J."/>
            <person name="Griggs A."/>
            <person name="Gujja S."/>
            <person name="Hansen M."/>
            <person name="Howarth C."/>
            <person name="Imamovic A."/>
            <person name="Ireland A."/>
            <person name="Larimer J."/>
            <person name="McCowan C."/>
            <person name="Murphy C."/>
            <person name="Pearson M."/>
            <person name="Poon T.W."/>
            <person name="Priest M."/>
            <person name="Roberts A."/>
            <person name="Saif S."/>
            <person name="Shea T."/>
            <person name="Sisk P."/>
            <person name="Sykes S."/>
            <person name="Wortman J."/>
            <person name="Nusbaum C."/>
            <person name="Birren B."/>
        </authorList>
    </citation>
    <scope>NUCLEOTIDE SEQUENCE [LARGE SCALE GENOMIC DNA]</scope>
    <source>
        <strain evidence="5 6">CBS 119918</strain>
    </source>
</reference>
<evidence type="ECO:0000259" key="4">
    <source>
        <dbReference type="Pfam" id="PF01393"/>
    </source>
</evidence>
<feature type="domain" description="Chromo shadow" evidence="4">
    <location>
        <begin position="33"/>
        <end position="81"/>
    </location>
</feature>
<dbReference type="SUPFAM" id="SSF54160">
    <property type="entry name" value="Chromo domain-like"/>
    <property type="match status" value="1"/>
</dbReference>
<evidence type="ECO:0000313" key="5">
    <source>
        <dbReference type="EMBL" id="KEF62070.1"/>
    </source>
</evidence>
<dbReference type="InterPro" id="IPR016197">
    <property type="entry name" value="Chromo-like_dom_sf"/>
</dbReference>
<protein>
    <recommendedName>
        <fullName evidence="4">Chromo shadow domain-containing protein</fullName>
    </recommendedName>
</protein>
<organism evidence="5 6">
    <name type="scientific">Exophiala aquamarina CBS 119918</name>
    <dbReference type="NCBI Taxonomy" id="1182545"/>
    <lineage>
        <taxon>Eukaryota</taxon>
        <taxon>Fungi</taxon>
        <taxon>Dikarya</taxon>
        <taxon>Ascomycota</taxon>
        <taxon>Pezizomycotina</taxon>
        <taxon>Eurotiomycetes</taxon>
        <taxon>Chaetothyriomycetidae</taxon>
        <taxon>Chaetothyriales</taxon>
        <taxon>Herpotrichiellaceae</taxon>
        <taxon>Exophiala</taxon>
    </lineage>
</organism>
<dbReference type="Pfam" id="PF01393">
    <property type="entry name" value="Chromo_shadow"/>
    <property type="match status" value="1"/>
</dbReference>
<dbReference type="OrthoDB" id="433924at2759"/>
<dbReference type="GO" id="GO:0005634">
    <property type="term" value="C:nucleus"/>
    <property type="evidence" value="ECO:0007669"/>
    <property type="project" value="UniProtKB-SubCell"/>
</dbReference>
<dbReference type="AlphaFoldDB" id="A0A072Q2E2"/>
<dbReference type="HOGENOM" id="CLU_2533586_0_0_1"/>
<comment type="subunit">
    <text evidence="2">Component of the NuA4 histone acetyltransferase complex.</text>
</comment>
<dbReference type="GeneID" id="25274994"/>